<sequence>MGCTADLIAKINIEQITESRLKNLKCNIAQVTLTIKSYVIIEITANMSVYKATDDCSQRVREFFANREFVVTAQKVETWSFPTGATTTEIRTLQNIPLSNVIDLCLLFHKDTRATSYYENPCYQYIQVTTFGRNFPEMPMNTQDQQFFQMQLNANNLDLLFEATDEFEDAFTTSRNTASRRSNPHTGLISFMIILYCGRNSNGALIFDRHDTNNQNLQLELRGAQIYQSQTYCYCNIDLMGQGPPSPILCQIHDIFCLFGHAYGGSCVQDVNNTFGEVVAQIEG</sequence>
<dbReference type="EMBL" id="SNRW01000913">
    <property type="protein sequence ID" value="KAA6398636.1"/>
    <property type="molecule type" value="Genomic_DNA"/>
</dbReference>
<evidence type="ECO:0000313" key="1">
    <source>
        <dbReference type="EMBL" id="KAA6398636.1"/>
    </source>
</evidence>
<name>A0A5J4WVW0_9EUKA</name>
<dbReference type="OrthoDB" id="10500762at2759"/>
<dbReference type="Proteomes" id="UP000324800">
    <property type="component" value="Unassembled WGS sequence"/>
</dbReference>
<gene>
    <name evidence="1" type="ORF">EZS28_005838</name>
</gene>
<reference evidence="1 2" key="1">
    <citation type="submission" date="2019-03" db="EMBL/GenBank/DDBJ databases">
        <title>Single cell metagenomics reveals metabolic interactions within the superorganism composed of flagellate Streblomastix strix and complex community of Bacteroidetes bacteria on its surface.</title>
        <authorList>
            <person name="Treitli S.C."/>
            <person name="Kolisko M."/>
            <person name="Husnik F."/>
            <person name="Keeling P."/>
            <person name="Hampl V."/>
        </authorList>
    </citation>
    <scope>NUCLEOTIDE SEQUENCE [LARGE SCALE GENOMIC DNA]</scope>
    <source>
        <strain evidence="1">ST1C</strain>
    </source>
</reference>
<dbReference type="AlphaFoldDB" id="A0A5J4WVW0"/>
<organism evidence="1 2">
    <name type="scientific">Streblomastix strix</name>
    <dbReference type="NCBI Taxonomy" id="222440"/>
    <lineage>
        <taxon>Eukaryota</taxon>
        <taxon>Metamonada</taxon>
        <taxon>Preaxostyla</taxon>
        <taxon>Oxymonadida</taxon>
        <taxon>Streblomastigidae</taxon>
        <taxon>Streblomastix</taxon>
    </lineage>
</organism>
<protein>
    <submittedName>
        <fullName evidence="1">Uncharacterized protein</fullName>
    </submittedName>
</protein>
<comment type="caution">
    <text evidence="1">The sequence shown here is derived from an EMBL/GenBank/DDBJ whole genome shotgun (WGS) entry which is preliminary data.</text>
</comment>
<proteinExistence type="predicted"/>
<accession>A0A5J4WVW0</accession>
<evidence type="ECO:0000313" key="2">
    <source>
        <dbReference type="Proteomes" id="UP000324800"/>
    </source>
</evidence>